<dbReference type="Proteomes" id="UP000824083">
    <property type="component" value="Unassembled WGS sequence"/>
</dbReference>
<feature type="binding site" evidence="2">
    <location>
        <position position="406"/>
    </location>
    <ligand>
        <name>Mn(2+)</name>
        <dbReference type="ChEBI" id="CHEBI:29035"/>
        <label>2</label>
    </ligand>
</feature>
<accession>A0A9D1IHF8</accession>
<feature type="binding site" evidence="2">
    <location>
        <position position="149"/>
    </location>
    <ligand>
        <name>Mn(2+)</name>
        <dbReference type="ChEBI" id="CHEBI:29035"/>
        <label>2</label>
    </ligand>
</feature>
<organism evidence="4 5">
    <name type="scientific">Candidatus Aphodousia faecigallinarum</name>
    <dbReference type="NCBI Taxonomy" id="2840677"/>
    <lineage>
        <taxon>Bacteria</taxon>
        <taxon>Pseudomonadati</taxon>
        <taxon>Pseudomonadota</taxon>
        <taxon>Betaproteobacteria</taxon>
        <taxon>Burkholderiales</taxon>
        <taxon>Sutterellaceae</taxon>
        <taxon>Sutterellaceae incertae sedis</taxon>
        <taxon>Candidatus Aphodousia</taxon>
    </lineage>
</organism>
<feature type="binding site" evidence="2">
    <location>
        <position position="209"/>
    </location>
    <ligand>
        <name>Mn(2+)</name>
        <dbReference type="ChEBI" id="CHEBI:29035"/>
        <label>2</label>
    </ligand>
</feature>
<name>A0A9D1IHF8_9BURK</name>
<dbReference type="GO" id="GO:0071713">
    <property type="term" value="F:para-aminobenzoyl-glutamate hydrolase activity"/>
    <property type="evidence" value="ECO:0007669"/>
    <property type="project" value="TreeGrafter"/>
</dbReference>
<sequence>MNQDLKKKVEELIPNLAKVRRDLHKHPESGWTEFRTASMAIKKMKELGYTITMGEDAVCREAMMGVPSADALRAHMERAIAQGADPELVAKMEGGMTGFWADMDFGGEGPFLAVRFDMDCNDVTECADADHRPNVEGFASVNKGAMHACGHDGHVAIGLALAEVVAAMRDQFKGKIRFIFQPAEEGVRGAMPMEKAGAVVGVDEIFGMHIGFQANNIGKVICGTKNFLATTKADITFTGVPAHAGNAPEEGKNALLSAATALLNMHAIPRSGKGDTRITVGKLNGGEGRNVIPPKAVLVLETRGITSALDEYMFGEVRRIAKAAADMWGCGYSIDIKGGTKSGESDLEVAKVVAEEARDMGCFKEVIEEQNFGASEDYSHFMSTVQAAGGKGTYVQVGSTLRAGHHNSHFDFDEQTLANALELMSRCVYRTLAK</sequence>
<dbReference type="EMBL" id="DVMY01000014">
    <property type="protein sequence ID" value="HIU36741.1"/>
    <property type="molecule type" value="Genomic_DNA"/>
</dbReference>
<dbReference type="GO" id="GO:0005737">
    <property type="term" value="C:cytoplasm"/>
    <property type="evidence" value="ECO:0007669"/>
    <property type="project" value="TreeGrafter"/>
</dbReference>
<reference evidence="4" key="1">
    <citation type="submission" date="2020-10" db="EMBL/GenBank/DDBJ databases">
        <authorList>
            <person name="Gilroy R."/>
        </authorList>
    </citation>
    <scope>NUCLEOTIDE SEQUENCE</scope>
    <source>
        <strain evidence="4">7463</strain>
    </source>
</reference>
<dbReference type="InterPro" id="IPR036264">
    <property type="entry name" value="Bact_exopeptidase_dim_dom"/>
</dbReference>
<feature type="binding site" evidence="2">
    <location>
        <position position="151"/>
    </location>
    <ligand>
        <name>Mn(2+)</name>
        <dbReference type="ChEBI" id="CHEBI:29035"/>
        <label>2</label>
    </ligand>
</feature>
<dbReference type="InterPro" id="IPR052030">
    <property type="entry name" value="Peptidase_M20/M20A_hydrolases"/>
</dbReference>
<dbReference type="GO" id="GO:0046657">
    <property type="term" value="P:folic acid catabolic process"/>
    <property type="evidence" value="ECO:0007669"/>
    <property type="project" value="TreeGrafter"/>
</dbReference>
<dbReference type="SUPFAM" id="SSF53187">
    <property type="entry name" value="Zn-dependent exopeptidases"/>
    <property type="match status" value="1"/>
</dbReference>
<feature type="domain" description="Peptidase M20 dimerisation" evidence="3">
    <location>
        <begin position="233"/>
        <end position="311"/>
    </location>
</feature>
<keyword evidence="2" id="KW-0464">Manganese</keyword>
<dbReference type="PANTHER" id="PTHR30575">
    <property type="entry name" value="PEPTIDASE M20"/>
    <property type="match status" value="1"/>
</dbReference>
<dbReference type="PANTHER" id="PTHR30575:SF3">
    <property type="entry name" value="PEPTIDASE M20 DIMERISATION DOMAIN-CONTAINING PROTEIN"/>
    <property type="match status" value="1"/>
</dbReference>
<comment type="cofactor">
    <cofactor evidence="2">
        <name>Mn(2+)</name>
        <dbReference type="ChEBI" id="CHEBI:29035"/>
    </cofactor>
    <text evidence="2">The Mn(2+) ion enhances activity.</text>
</comment>
<feature type="binding site" evidence="2">
    <location>
        <position position="185"/>
    </location>
    <ligand>
        <name>Mn(2+)</name>
        <dbReference type="ChEBI" id="CHEBI:29035"/>
        <label>2</label>
    </ligand>
</feature>
<dbReference type="NCBIfam" id="TIGR01891">
    <property type="entry name" value="amidohydrolases"/>
    <property type="match status" value="1"/>
</dbReference>
<protein>
    <submittedName>
        <fullName evidence="4">Amidohydrolase</fullName>
    </submittedName>
</protein>
<dbReference type="Pfam" id="PF01546">
    <property type="entry name" value="Peptidase_M20"/>
    <property type="match status" value="1"/>
</dbReference>
<reference evidence="4" key="2">
    <citation type="journal article" date="2021" name="PeerJ">
        <title>Extensive microbial diversity within the chicken gut microbiome revealed by metagenomics and culture.</title>
        <authorList>
            <person name="Gilroy R."/>
            <person name="Ravi A."/>
            <person name="Getino M."/>
            <person name="Pursley I."/>
            <person name="Horton D.L."/>
            <person name="Alikhan N.F."/>
            <person name="Baker D."/>
            <person name="Gharbi K."/>
            <person name="Hall N."/>
            <person name="Watson M."/>
            <person name="Adriaenssens E.M."/>
            <person name="Foster-Nyarko E."/>
            <person name="Jarju S."/>
            <person name="Secka A."/>
            <person name="Antonio M."/>
            <person name="Oren A."/>
            <person name="Chaudhuri R.R."/>
            <person name="La Ragione R."/>
            <person name="Hildebrand F."/>
            <person name="Pallen M.J."/>
        </authorList>
    </citation>
    <scope>NUCLEOTIDE SEQUENCE</scope>
    <source>
        <strain evidence="4">7463</strain>
    </source>
</reference>
<gene>
    <name evidence="4" type="ORF">IAC56_00450</name>
</gene>
<dbReference type="Pfam" id="PF07687">
    <property type="entry name" value="M20_dimer"/>
    <property type="match status" value="1"/>
</dbReference>
<dbReference type="GO" id="GO:0046872">
    <property type="term" value="F:metal ion binding"/>
    <property type="evidence" value="ECO:0007669"/>
    <property type="project" value="UniProtKB-KW"/>
</dbReference>
<evidence type="ECO:0000313" key="4">
    <source>
        <dbReference type="EMBL" id="HIU36741.1"/>
    </source>
</evidence>
<dbReference type="Gene3D" id="3.40.630.10">
    <property type="entry name" value="Zn peptidases"/>
    <property type="match status" value="2"/>
</dbReference>
<keyword evidence="2" id="KW-0479">Metal-binding</keyword>
<dbReference type="GO" id="GO:0016805">
    <property type="term" value="F:dipeptidase activity"/>
    <property type="evidence" value="ECO:0007669"/>
    <property type="project" value="TreeGrafter"/>
</dbReference>
<dbReference type="InterPro" id="IPR011650">
    <property type="entry name" value="Peptidase_M20_dimer"/>
</dbReference>
<dbReference type="AlphaFoldDB" id="A0A9D1IHF8"/>
<evidence type="ECO:0000259" key="3">
    <source>
        <dbReference type="Pfam" id="PF07687"/>
    </source>
</evidence>
<dbReference type="SUPFAM" id="SSF55031">
    <property type="entry name" value="Bacterial exopeptidase dimerisation domain"/>
    <property type="match status" value="1"/>
</dbReference>
<proteinExistence type="predicted"/>
<evidence type="ECO:0000256" key="2">
    <source>
        <dbReference type="PIRSR" id="PIRSR005962-1"/>
    </source>
</evidence>
<comment type="caution">
    <text evidence="4">The sequence shown here is derived from an EMBL/GenBank/DDBJ whole genome shotgun (WGS) entry which is preliminary data.</text>
</comment>
<dbReference type="InterPro" id="IPR017439">
    <property type="entry name" value="Amidohydrolase"/>
</dbReference>
<dbReference type="PIRSF" id="PIRSF005962">
    <property type="entry name" value="Pept_M20D_amidohydro"/>
    <property type="match status" value="1"/>
</dbReference>
<keyword evidence="1" id="KW-0378">Hydrolase</keyword>
<evidence type="ECO:0000313" key="5">
    <source>
        <dbReference type="Proteomes" id="UP000824083"/>
    </source>
</evidence>
<evidence type="ECO:0000256" key="1">
    <source>
        <dbReference type="ARBA" id="ARBA00022801"/>
    </source>
</evidence>
<dbReference type="InterPro" id="IPR002933">
    <property type="entry name" value="Peptidase_M20"/>
</dbReference>